<proteinExistence type="predicted"/>
<feature type="transmembrane region" description="Helical" evidence="1">
    <location>
        <begin position="57"/>
        <end position="78"/>
    </location>
</feature>
<keyword evidence="1" id="KW-1133">Transmembrane helix</keyword>
<organism evidence="2 3">
    <name type="scientific">Corynebacterium uropygiale</name>
    <dbReference type="NCBI Taxonomy" id="1775911"/>
    <lineage>
        <taxon>Bacteria</taxon>
        <taxon>Bacillati</taxon>
        <taxon>Actinomycetota</taxon>
        <taxon>Actinomycetes</taxon>
        <taxon>Mycobacteriales</taxon>
        <taxon>Corynebacteriaceae</taxon>
        <taxon>Corynebacterium</taxon>
    </lineage>
</organism>
<dbReference type="AlphaFoldDB" id="A0A9X1TXB8"/>
<feature type="transmembrane region" description="Helical" evidence="1">
    <location>
        <begin position="12"/>
        <end position="32"/>
    </location>
</feature>
<name>A0A9X1TXB8_9CORY</name>
<evidence type="ECO:0000313" key="2">
    <source>
        <dbReference type="EMBL" id="MCF4005885.1"/>
    </source>
</evidence>
<dbReference type="RefSeq" id="WP_236117674.1">
    <property type="nucleotide sequence ID" value="NZ_JAKGSI010000001.1"/>
</dbReference>
<dbReference type="Proteomes" id="UP001139336">
    <property type="component" value="Unassembled WGS sequence"/>
</dbReference>
<reference evidence="2" key="1">
    <citation type="submission" date="2022-01" db="EMBL/GenBank/DDBJ databases">
        <title>Corynebacterium sp. nov isolated from isolated from the feces of the greater white-fronted geese (Anser albifrons) at Poyang Lake, PR China.</title>
        <authorList>
            <person name="Liu Q."/>
        </authorList>
    </citation>
    <scope>NUCLEOTIDE SEQUENCE</scope>
    <source>
        <strain evidence="2">JCM 32435</strain>
    </source>
</reference>
<gene>
    <name evidence="2" type="ORF">L1O03_01680</name>
</gene>
<sequence>MNRGLAAADRIIVFLVGLLILAGGVWVTALRFNCPPAQELGKRVDTKLIAGIPGESWYLYLLIGILVVSIIIGLWLIIANIRPHGFNRVRSSASAPEGTIGLTMGKIADAVGESIERQVPRVESVSQKVSVDRNRPTVRWTITAHPGVRLEQLRSVLEQSERDFREAIRDVDVDTTYRLHVQPADR</sequence>
<protein>
    <submittedName>
        <fullName evidence="2">Alkaline shock response membrane anchor protein AmaP</fullName>
    </submittedName>
</protein>
<evidence type="ECO:0000256" key="1">
    <source>
        <dbReference type="SAM" id="Phobius"/>
    </source>
</evidence>
<evidence type="ECO:0000313" key="3">
    <source>
        <dbReference type="Proteomes" id="UP001139336"/>
    </source>
</evidence>
<accession>A0A9X1TXB8</accession>
<dbReference type="EMBL" id="JAKGSI010000001">
    <property type="protein sequence ID" value="MCF4005885.1"/>
    <property type="molecule type" value="Genomic_DNA"/>
</dbReference>
<keyword evidence="1" id="KW-0812">Transmembrane</keyword>
<keyword evidence="1" id="KW-0472">Membrane</keyword>
<comment type="caution">
    <text evidence="2">The sequence shown here is derived from an EMBL/GenBank/DDBJ whole genome shotgun (WGS) entry which is preliminary data.</text>
</comment>
<keyword evidence="3" id="KW-1185">Reference proteome</keyword>